<keyword evidence="5" id="KW-0732">Signal</keyword>
<organism evidence="9 10">
    <name type="scientific">Azospirillum picis</name>
    <dbReference type="NCBI Taxonomy" id="488438"/>
    <lineage>
        <taxon>Bacteria</taxon>
        <taxon>Pseudomonadati</taxon>
        <taxon>Pseudomonadota</taxon>
        <taxon>Alphaproteobacteria</taxon>
        <taxon>Rhodospirillales</taxon>
        <taxon>Azospirillaceae</taxon>
        <taxon>Azospirillum</taxon>
    </lineage>
</organism>
<name>A0ABU0MSQ1_9PROT</name>
<comment type="cofactor">
    <cofactor evidence="1">
        <name>heme b</name>
        <dbReference type="ChEBI" id="CHEBI:60344"/>
    </cofactor>
</comment>
<keyword evidence="4" id="KW-0479">Metal-binding</keyword>
<proteinExistence type="predicted"/>
<keyword evidence="6" id="KW-0560">Oxidoreductase</keyword>
<sequence>MAIPADLLTNAKPIDPALPAHREWLSKLQGNILNGHGRDHTINLFVRLPADADSARTLLKALAPMVTSALRQEAERHDFKANGLPGRLFCNLLLTAHGLRALGVNADRLAKFTDLTVEGKTTLKATFLSGMAEDAVSDLADPDPAGWLFGGPGNPVDLLVLLGDDDVGELGRRGRDVKDRLEAADCEIAQVVRGSALRTDTGEGIEHFGYVDGRSQPLFLTSDFTGLAEDGSIDPATTQEAGGGGLNNWNPFASLGLVLKSDPLVDDDAAFGSLFVFRKLEQNVRGFTIEEQRLADSLGLKERDRERAGAMAVGRFRDGTPLVISEFDGASPPKENDFNYGVDVNAENRPAGRRCPLQAHIRKTNPRGDIRRRFGLPDDDAERSRRIVRRGIPFGSRNRHPNAFQALDDLPSDGVGLLFMCFQASIRHQFAFMQNSWVNANDFVTNGVGIDPVIGQGGSDPHRWQAAYGVDGAVVTHGFGGFVTMQGGDYFFAPSIPFLLNPDAAAATPPT</sequence>
<accession>A0ABU0MSQ1</accession>
<dbReference type="EMBL" id="JAUSVU010000027">
    <property type="protein sequence ID" value="MDQ0536451.1"/>
    <property type="molecule type" value="Genomic_DNA"/>
</dbReference>
<dbReference type="InterPro" id="IPR011008">
    <property type="entry name" value="Dimeric_a/b-barrel"/>
</dbReference>
<keyword evidence="7" id="KW-0408">Iron</keyword>
<keyword evidence="3" id="KW-0349">Heme</keyword>
<dbReference type="Pfam" id="PF20628">
    <property type="entry name" value="Dyp_perox_C"/>
    <property type="match status" value="1"/>
</dbReference>
<dbReference type="PANTHER" id="PTHR30521">
    <property type="entry name" value="DEFERROCHELATASE/PEROXIDASE"/>
    <property type="match status" value="1"/>
</dbReference>
<comment type="caution">
    <text evidence="9">The sequence shown here is derived from an EMBL/GenBank/DDBJ whole genome shotgun (WGS) entry which is preliminary data.</text>
</comment>
<gene>
    <name evidence="9" type="ORF">QO018_005348</name>
</gene>
<dbReference type="PROSITE" id="PS51404">
    <property type="entry name" value="DYP_PEROXIDASE"/>
    <property type="match status" value="1"/>
</dbReference>
<evidence type="ECO:0000313" key="10">
    <source>
        <dbReference type="Proteomes" id="UP001244552"/>
    </source>
</evidence>
<dbReference type="InterPro" id="IPR006314">
    <property type="entry name" value="Dyp_peroxidase"/>
</dbReference>
<dbReference type="SUPFAM" id="SSF54909">
    <property type="entry name" value="Dimeric alpha+beta barrel"/>
    <property type="match status" value="1"/>
</dbReference>
<dbReference type="PANTHER" id="PTHR30521:SF4">
    <property type="entry name" value="DEFERROCHELATASE"/>
    <property type="match status" value="1"/>
</dbReference>
<evidence type="ECO:0000256" key="2">
    <source>
        <dbReference type="ARBA" id="ARBA00022559"/>
    </source>
</evidence>
<evidence type="ECO:0000256" key="3">
    <source>
        <dbReference type="ARBA" id="ARBA00022617"/>
    </source>
</evidence>
<evidence type="ECO:0000259" key="8">
    <source>
        <dbReference type="Pfam" id="PF20628"/>
    </source>
</evidence>
<dbReference type="Proteomes" id="UP001244552">
    <property type="component" value="Unassembled WGS sequence"/>
</dbReference>
<evidence type="ECO:0000256" key="4">
    <source>
        <dbReference type="ARBA" id="ARBA00022723"/>
    </source>
</evidence>
<keyword evidence="10" id="KW-1185">Reference proteome</keyword>
<keyword evidence="2 9" id="KW-0575">Peroxidase</keyword>
<feature type="domain" description="Dyp-type peroxidase C-terminal" evidence="8">
    <location>
        <begin position="378"/>
        <end position="440"/>
    </location>
</feature>
<evidence type="ECO:0000256" key="5">
    <source>
        <dbReference type="ARBA" id="ARBA00022729"/>
    </source>
</evidence>
<dbReference type="RefSeq" id="WP_209989102.1">
    <property type="nucleotide sequence ID" value="NZ_JAGINO010000027.1"/>
</dbReference>
<evidence type="ECO:0000256" key="1">
    <source>
        <dbReference type="ARBA" id="ARBA00001970"/>
    </source>
</evidence>
<evidence type="ECO:0000256" key="7">
    <source>
        <dbReference type="ARBA" id="ARBA00023004"/>
    </source>
</evidence>
<evidence type="ECO:0000313" key="9">
    <source>
        <dbReference type="EMBL" id="MDQ0536451.1"/>
    </source>
</evidence>
<dbReference type="GO" id="GO:0004601">
    <property type="term" value="F:peroxidase activity"/>
    <property type="evidence" value="ECO:0007669"/>
    <property type="project" value="UniProtKB-KW"/>
</dbReference>
<reference evidence="9 10" key="1">
    <citation type="submission" date="2023-07" db="EMBL/GenBank/DDBJ databases">
        <title>Genomic Encyclopedia of Type Strains, Phase IV (KMG-IV): sequencing the most valuable type-strain genomes for metagenomic binning, comparative biology and taxonomic classification.</title>
        <authorList>
            <person name="Goeker M."/>
        </authorList>
    </citation>
    <scope>NUCLEOTIDE SEQUENCE [LARGE SCALE GENOMIC DNA]</scope>
    <source>
        <strain evidence="9 10">DSM 19922</strain>
    </source>
</reference>
<protein>
    <submittedName>
        <fullName evidence="9">Dyp-type peroxidase family</fullName>
    </submittedName>
</protein>
<evidence type="ECO:0000256" key="6">
    <source>
        <dbReference type="ARBA" id="ARBA00023002"/>
    </source>
</evidence>
<dbReference type="InterPro" id="IPR048328">
    <property type="entry name" value="Dyp_perox_C"/>
</dbReference>